<keyword evidence="10" id="KW-1185">Reference proteome</keyword>
<keyword evidence="4" id="KW-0378">Hydrolase</keyword>
<reference evidence="9 10" key="1">
    <citation type="submission" date="2022-05" db="EMBL/GenBank/DDBJ databases">
        <authorList>
            <consortium name="Genoscope - CEA"/>
            <person name="William W."/>
        </authorList>
    </citation>
    <scope>NUCLEOTIDE SEQUENCE [LARGE SCALE GENOMIC DNA]</scope>
</reference>
<comment type="similarity">
    <text evidence="1">Belongs to the isochorismatase family.</text>
</comment>
<dbReference type="EMBL" id="CALNXK010000043">
    <property type="protein sequence ID" value="CAH3127255.1"/>
    <property type="molecule type" value="Genomic_DNA"/>
</dbReference>
<organism evidence="9 10">
    <name type="scientific">Porites lobata</name>
    <dbReference type="NCBI Taxonomy" id="104759"/>
    <lineage>
        <taxon>Eukaryota</taxon>
        <taxon>Metazoa</taxon>
        <taxon>Cnidaria</taxon>
        <taxon>Anthozoa</taxon>
        <taxon>Hexacorallia</taxon>
        <taxon>Scleractinia</taxon>
        <taxon>Fungiina</taxon>
        <taxon>Poritidae</taxon>
        <taxon>Porites</taxon>
    </lineage>
</organism>
<sequence length="341" mass="38527">MSLLDIVSHFFDKYRQNDGKGEHILDLLRKNISSSFKKSSIVKYTKYQEVPEDEFSGWLSLLFEEHGLERLTTEQTEDIRQQFCVCLKKIEESSLVALWEYWLRPVLNPVSALLIVDVQNDFISGSLALKNCPAGEDGEEVVSVIQELLSKKMFSVVAYSFDWHPSDHCSFVDNVSLYPLHSSSQVTAEKAKVFDVVVYDKIPIIDQVLWPRHCVMNSWGAELHKDLTPPSDKDITIKKGKNPRVDSYSAFWDTGDCTQSSLFVDLLKRGVTDVYVCGLAFDVCVKETSIDAVGQGFKTHVIVDACRGVAPEGIAKTKEEFVKNGIVLLESEKVREIQNFS</sequence>
<dbReference type="EC" id="3.5.1.19" evidence="6"/>
<comment type="pathway">
    <text evidence="5">Cofactor biosynthesis; nicotinate biosynthesis; nicotinate from nicotinamide: step 1/1.</text>
</comment>
<dbReference type="Gene3D" id="3.40.50.850">
    <property type="entry name" value="Isochorismatase-like"/>
    <property type="match status" value="1"/>
</dbReference>
<feature type="domain" description="Isochorismatase-like" evidence="8">
    <location>
        <begin position="196"/>
        <end position="329"/>
    </location>
</feature>
<evidence type="ECO:0000313" key="9">
    <source>
        <dbReference type="EMBL" id="CAH3127255.1"/>
    </source>
</evidence>
<evidence type="ECO:0000256" key="1">
    <source>
        <dbReference type="ARBA" id="ARBA00006336"/>
    </source>
</evidence>
<dbReference type="SUPFAM" id="SSF52499">
    <property type="entry name" value="Isochorismatase-like hydrolases"/>
    <property type="match status" value="1"/>
</dbReference>
<evidence type="ECO:0000313" key="10">
    <source>
        <dbReference type="Proteomes" id="UP001159405"/>
    </source>
</evidence>
<dbReference type="Pfam" id="PF00857">
    <property type="entry name" value="Isochorismatase"/>
    <property type="match status" value="1"/>
</dbReference>
<evidence type="ECO:0000256" key="5">
    <source>
        <dbReference type="ARBA" id="ARBA00037900"/>
    </source>
</evidence>
<gene>
    <name evidence="9" type="ORF">PLOB_00032858</name>
</gene>
<evidence type="ECO:0000256" key="6">
    <source>
        <dbReference type="ARBA" id="ARBA00039017"/>
    </source>
</evidence>
<protein>
    <recommendedName>
        <fullName evidence="6">nicotinamidase</fullName>
        <ecNumber evidence="6">3.5.1.19</ecNumber>
    </recommendedName>
    <alternativeName>
        <fullName evidence="7">Nicotinamide deamidase</fullName>
    </alternativeName>
</protein>
<dbReference type="PANTHER" id="PTHR11080">
    <property type="entry name" value="PYRAZINAMIDASE/NICOTINAMIDASE"/>
    <property type="match status" value="1"/>
</dbReference>
<dbReference type="PANTHER" id="PTHR11080:SF2">
    <property type="entry name" value="LD05707P"/>
    <property type="match status" value="1"/>
</dbReference>
<dbReference type="InterPro" id="IPR000868">
    <property type="entry name" value="Isochorismatase-like_dom"/>
</dbReference>
<name>A0ABN8NYP7_9CNID</name>
<proteinExistence type="inferred from homology"/>
<evidence type="ECO:0000256" key="2">
    <source>
        <dbReference type="ARBA" id="ARBA00022642"/>
    </source>
</evidence>
<evidence type="ECO:0000256" key="4">
    <source>
        <dbReference type="ARBA" id="ARBA00022801"/>
    </source>
</evidence>
<comment type="caution">
    <text evidence="9">The sequence shown here is derived from an EMBL/GenBank/DDBJ whole genome shotgun (WGS) entry which is preliminary data.</text>
</comment>
<dbReference type="InterPro" id="IPR052347">
    <property type="entry name" value="Isochorismatase_Nicotinamidase"/>
</dbReference>
<dbReference type="InterPro" id="IPR036380">
    <property type="entry name" value="Isochorismatase-like_sf"/>
</dbReference>
<dbReference type="Proteomes" id="UP001159405">
    <property type="component" value="Unassembled WGS sequence"/>
</dbReference>
<accession>A0ABN8NYP7</accession>
<keyword evidence="2" id="KW-0662">Pyridine nucleotide biosynthesis</keyword>
<dbReference type="CDD" id="cd01011">
    <property type="entry name" value="nicotinamidase"/>
    <property type="match status" value="1"/>
</dbReference>
<evidence type="ECO:0000256" key="3">
    <source>
        <dbReference type="ARBA" id="ARBA00022723"/>
    </source>
</evidence>
<evidence type="ECO:0000259" key="8">
    <source>
        <dbReference type="Pfam" id="PF00857"/>
    </source>
</evidence>
<evidence type="ECO:0000256" key="7">
    <source>
        <dbReference type="ARBA" id="ARBA00043224"/>
    </source>
</evidence>
<keyword evidence="3" id="KW-0479">Metal-binding</keyword>